<dbReference type="EMBL" id="CAJPDS010000084">
    <property type="protein sequence ID" value="CAF9935619.1"/>
    <property type="molecule type" value="Genomic_DNA"/>
</dbReference>
<dbReference type="PANTHER" id="PTHR24166">
    <property type="entry name" value="ROLLING PEBBLES, ISOFORM B"/>
    <property type="match status" value="1"/>
</dbReference>
<feature type="repeat" description="ANK" evidence="3">
    <location>
        <begin position="1504"/>
        <end position="1533"/>
    </location>
</feature>
<dbReference type="InterPro" id="IPR027417">
    <property type="entry name" value="P-loop_NTPase"/>
</dbReference>
<keyword evidence="1" id="KW-0677">Repeat</keyword>
<dbReference type="Pfam" id="PF24883">
    <property type="entry name" value="NPHP3_N"/>
    <property type="match status" value="1"/>
</dbReference>
<feature type="repeat" description="ANK" evidence="3">
    <location>
        <begin position="1072"/>
        <end position="1101"/>
    </location>
</feature>
<feature type="transmembrane region" description="Helical" evidence="4">
    <location>
        <begin position="48"/>
        <end position="70"/>
    </location>
</feature>
<dbReference type="InterPro" id="IPR007111">
    <property type="entry name" value="NACHT_NTPase"/>
</dbReference>
<feature type="repeat" description="ANK" evidence="3">
    <location>
        <begin position="1571"/>
        <end position="1592"/>
    </location>
</feature>
<dbReference type="PRINTS" id="PR01415">
    <property type="entry name" value="ANKYRIN"/>
</dbReference>
<keyword evidence="4" id="KW-0812">Transmembrane</keyword>
<dbReference type="Pfam" id="PF00023">
    <property type="entry name" value="Ank"/>
    <property type="match status" value="2"/>
</dbReference>
<dbReference type="Pfam" id="PF12796">
    <property type="entry name" value="Ank_2"/>
    <property type="match status" value="6"/>
</dbReference>
<dbReference type="InterPro" id="IPR036770">
    <property type="entry name" value="Ankyrin_rpt-contain_sf"/>
</dbReference>
<dbReference type="InterPro" id="IPR049326">
    <property type="entry name" value="Rhodopsin_dom_fungi"/>
</dbReference>
<feature type="repeat" description="ANK" evidence="3">
    <location>
        <begin position="1638"/>
        <end position="1670"/>
    </location>
</feature>
<dbReference type="SMART" id="SM00248">
    <property type="entry name" value="ANK"/>
    <property type="match status" value="17"/>
</dbReference>
<sequence length="1704" mass="187235">MLSSFLPTEESPGKMYALAVVLTLLAIVAVGLRFWARRLTKSGFAWDDFFIVLALMFTIGTGVCMFIATAKGSLGQHTKFDPETGYPIVDDPLVVTMHTGFASQLTQTFAFGFTKLAVLFFYKRFLIGRSLEICLWTMITVTVAWTVAFFFANLLQCLPLSVNWNALGYSPGACIHTDRMYLAQAHSDIWTDVLILSLPIRPIWTLQMPRSSKIAVSSLLLLGTLVVVAGIGKLVILYRVVQAIASGESDVAYILTPTFYWPMIEASLGVVGASLPTMRPIAKRYIPEGSFQRLKSRTSSTWSFFGRRHSSSEKSALSRPSTEAGKPKLRVDQTMPVSAMDEGCCDSRCDKSPMDPLSLTASIIAVVQISGAIISLCYEYRTGVKDAAKEATRITEELKSFQDVLERLLKLAEVEVARASSRLQTIQPLLEPGGVLSRCQDDLKALQLKLAPETGVKMLMKKLKWPLTEKEVKKAIEDVARARETISLALITDQTAISLAIKDTIDTVAITQKKFVLEDTRVKVHQWLQAPDPYTNHYYARKLSHSGTGSWLLQDPHYAAWKSGTASSLWLHGIPGSGKTVICSTVIEDLTFHCQKHALHALMIFYFDFNDAEKQRCGSVLRSVIAQLLTQYPETPEAIRKLFDEQHYRLLGNAIPDAILLTALQKTISLLSECYIVFDALDEARPHEEVLDLVGQILSWNMPNLHLLVTSRREMDMESTLSPLITHKIEMQKSLVDADVSLYIQTRLDHDSRLKKWPPGVKAEIKDTLIKGADGMFRWVVCQFDVLAKCVKLPKLQATLRSLPRTLEDTYSRILLSIDQEYVRDAISVLRWLAFSARPLHLEEVVEVLAIDWEVNEKPTFDLEFRLPDPLDLLTICSSLVTLKEGMLDNRDASAPQKRTFVRLAHSSVKDYLISDRISTSPAAAYALNEALSHSFITQCCLIYLLQFKGPLEPRSPLTFPLVQYAAQFWTDHFQASGVTDKDEVENMAFQVLTSDQVPYVNWCHLYDPDRPWLVQSDPVDPPNGPDRPNGHWKEADGSPLYYMSLLGLSQLCKRLLAAGADANASGGLYGSPLRAAAMNGHGDVVELLLDSNANPNRTKRLEGTPLLAAASRGYRKIIESLLSHGVEVDNMPINALFAGPTGTALAAAAGNGHERVVQILLDAGANPDRFNRKGGNGPPIVQAASNGHVAVVRQLLPSSHPIGIQMAIIEAASGGHESVVRQLLETEIPRELALSCAARVGAHDMVSRLIDEGTGVNAEPNNEPTPLESAIKGGHETIVQQLISEGASYKPDMLSVAARFGHTHLLQHLIRQYFHDSVVLSESLFPAVHYGYMSMVEILLDNGADIEFQQAYRGRPLHVAAKFGNLDVVKLLLDRGAYIDSESVTSSEVESKQSGPDSALQFAASEGYLPIVQYLIEHGADLDKYGYSQQNALQHAASSGHILVIEELLAAGANLNSIGQMGSALHCAISGSQPDTVRLLLQSGANGGEFTDIEEEDTPIWPNPLLLASRNGEFQIVKVLLDAGMDPNEPSILWGNSELPIHAAAQIGNIDILQVLLEHGANVNAQAEEDGFSAIHFAAGSGHHDALRFLLVDHHANPEVRLFNGSLALHSAASQGYPKCIEVCLEAGLDVSSQNSQGRTALHWAAEQGQKAAVEKLLAEGVDVKAQEVETGMTALDLARQKAYEQPENKNWKGLVKLLKAKT</sequence>
<dbReference type="Pfam" id="PF20684">
    <property type="entry name" value="Fung_rhodopsin"/>
    <property type="match status" value="1"/>
</dbReference>
<reference evidence="6" key="1">
    <citation type="submission" date="2021-03" db="EMBL/GenBank/DDBJ databases">
        <authorList>
            <person name="Tagirdzhanova G."/>
        </authorList>
    </citation>
    <scope>NUCLEOTIDE SEQUENCE</scope>
</reference>
<evidence type="ECO:0000259" key="5">
    <source>
        <dbReference type="PROSITE" id="PS50837"/>
    </source>
</evidence>
<keyword evidence="7" id="KW-1185">Reference proteome</keyword>
<feature type="repeat" description="ANK" evidence="3">
    <location>
        <begin position="1605"/>
        <end position="1637"/>
    </location>
</feature>
<organism evidence="6 7">
    <name type="scientific">Heterodermia speciosa</name>
    <dbReference type="NCBI Taxonomy" id="116794"/>
    <lineage>
        <taxon>Eukaryota</taxon>
        <taxon>Fungi</taxon>
        <taxon>Dikarya</taxon>
        <taxon>Ascomycota</taxon>
        <taxon>Pezizomycotina</taxon>
        <taxon>Lecanoromycetes</taxon>
        <taxon>OSLEUM clade</taxon>
        <taxon>Lecanoromycetidae</taxon>
        <taxon>Caliciales</taxon>
        <taxon>Physciaceae</taxon>
        <taxon>Heterodermia</taxon>
    </lineage>
</organism>
<dbReference type="OrthoDB" id="1577640at2759"/>
<dbReference type="PANTHER" id="PTHR24166:SF48">
    <property type="entry name" value="PROTEIN VAPYRIN"/>
    <property type="match status" value="1"/>
</dbReference>
<feature type="transmembrane region" description="Helical" evidence="4">
    <location>
        <begin position="101"/>
        <end position="122"/>
    </location>
</feature>
<proteinExistence type="predicted"/>
<evidence type="ECO:0000256" key="3">
    <source>
        <dbReference type="PROSITE-ProRule" id="PRU00023"/>
    </source>
</evidence>
<name>A0A8H3IZN1_9LECA</name>
<dbReference type="InterPro" id="IPR002110">
    <property type="entry name" value="Ankyrin_rpt"/>
</dbReference>
<gene>
    <name evidence="6" type="ORF">HETSPECPRED_009847</name>
</gene>
<comment type="caution">
    <text evidence="6">The sequence shown here is derived from an EMBL/GenBank/DDBJ whole genome shotgun (WGS) entry which is preliminary data.</text>
</comment>
<protein>
    <recommendedName>
        <fullName evidence="5">NACHT domain-containing protein</fullName>
    </recommendedName>
</protein>
<dbReference type="PROSITE" id="PS50297">
    <property type="entry name" value="ANK_REP_REGION"/>
    <property type="match status" value="10"/>
</dbReference>
<feature type="repeat" description="ANK" evidence="3">
    <location>
        <begin position="1537"/>
        <end position="1569"/>
    </location>
</feature>
<dbReference type="PROSITE" id="PS50088">
    <property type="entry name" value="ANK_REPEAT"/>
    <property type="match status" value="10"/>
</dbReference>
<dbReference type="InterPro" id="IPR056884">
    <property type="entry name" value="NPHP3-like_N"/>
</dbReference>
<feature type="transmembrane region" description="Helical" evidence="4">
    <location>
        <begin position="15"/>
        <end position="36"/>
    </location>
</feature>
<dbReference type="PROSITE" id="PS50837">
    <property type="entry name" value="NACHT"/>
    <property type="match status" value="1"/>
</dbReference>
<dbReference type="InterPro" id="IPR050889">
    <property type="entry name" value="Dendritic_Spine_Reg/Scaffold"/>
</dbReference>
<accession>A0A8H3IZN1</accession>
<feature type="repeat" description="ANK" evidence="3">
    <location>
        <begin position="1396"/>
        <end position="1428"/>
    </location>
</feature>
<keyword evidence="4" id="KW-0472">Membrane</keyword>
<feature type="domain" description="NACHT" evidence="5">
    <location>
        <begin position="567"/>
        <end position="712"/>
    </location>
</feature>
<feature type="transmembrane region" description="Helical" evidence="4">
    <location>
        <begin position="134"/>
        <end position="155"/>
    </location>
</feature>
<keyword evidence="2 3" id="KW-0040">ANK repeat</keyword>
<dbReference type="SUPFAM" id="SSF52540">
    <property type="entry name" value="P-loop containing nucleoside triphosphate hydrolases"/>
    <property type="match status" value="1"/>
</dbReference>
<dbReference type="Gene3D" id="3.40.50.300">
    <property type="entry name" value="P-loop containing nucleotide triphosphate hydrolases"/>
    <property type="match status" value="1"/>
</dbReference>
<evidence type="ECO:0000313" key="7">
    <source>
        <dbReference type="Proteomes" id="UP000664521"/>
    </source>
</evidence>
<dbReference type="Gene3D" id="1.25.40.20">
    <property type="entry name" value="Ankyrin repeat-containing domain"/>
    <property type="match status" value="4"/>
</dbReference>
<dbReference type="Proteomes" id="UP000664521">
    <property type="component" value="Unassembled WGS sequence"/>
</dbReference>
<feature type="repeat" description="ANK" evidence="3">
    <location>
        <begin position="1429"/>
        <end position="1461"/>
    </location>
</feature>
<evidence type="ECO:0000256" key="2">
    <source>
        <dbReference type="ARBA" id="ARBA00023043"/>
    </source>
</evidence>
<evidence type="ECO:0000256" key="4">
    <source>
        <dbReference type="SAM" id="Phobius"/>
    </source>
</evidence>
<evidence type="ECO:0000256" key="1">
    <source>
        <dbReference type="ARBA" id="ARBA00022737"/>
    </source>
</evidence>
<feature type="transmembrane region" description="Helical" evidence="4">
    <location>
        <begin position="218"/>
        <end position="238"/>
    </location>
</feature>
<feature type="repeat" description="ANK" evidence="3">
    <location>
        <begin position="1353"/>
        <end position="1385"/>
    </location>
</feature>
<feature type="transmembrane region" description="Helical" evidence="4">
    <location>
        <begin position="258"/>
        <end position="275"/>
    </location>
</feature>
<evidence type="ECO:0000313" key="6">
    <source>
        <dbReference type="EMBL" id="CAF9935619.1"/>
    </source>
</evidence>
<dbReference type="SUPFAM" id="SSF48403">
    <property type="entry name" value="Ankyrin repeat"/>
    <property type="match status" value="2"/>
</dbReference>
<keyword evidence="4" id="KW-1133">Transmembrane helix</keyword>
<feature type="repeat" description="ANK" evidence="3">
    <location>
        <begin position="1141"/>
        <end position="1173"/>
    </location>
</feature>